<dbReference type="STRING" id="1423792.FD09_GL000245"/>
<organism evidence="2 3">
    <name type="scientific">Schleiferilactobacillus perolens DSM 12744</name>
    <dbReference type="NCBI Taxonomy" id="1423792"/>
    <lineage>
        <taxon>Bacteria</taxon>
        <taxon>Bacillati</taxon>
        <taxon>Bacillota</taxon>
        <taxon>Bacilli</taxon>
        <taxon>Lactobacillales</taxon>
        <taxon>Lactobacillaceae</taxon>
        <taxon>Schleiferilactobacillus</taxon>
    </lineage>
</organism>
<keyword evidence="3" id="KW-1185">Reference proteome</keyword>
<name>A0A0R1N318_9LACO</name>
<dbReference type="Gene3D" id="2.60.120.460">
    <property type="entry name" value="YjbQ-like"/>
    <property type="match status" value="1"/>
</dbReference>
<dbReference type="PANTHER" id="PTHR30615:SF8">
    <property type="entry name" value="UPF0047 PROTEIN C4A8.02C"/>
    <property type="match status" value="1"/>
</dbReference>
<dbReference type="InterPro" id="IPR035917">
    <property type="entry name" value="YjbQ-like_sf"/>
</dbReference>
<comment type="caution">
    <text evidence="2">The sequence shown here is derived from an EMBL/GenBank/DDBJ whole genome shotgun (WGS) entry which is preliminary data.</text>
</comment>
<reference evidence="2 3" key="1">
    <citation type="journal article" date="2015" name="Genome Announc.">
        <title>Expanding the biotechnology potential of lactobacilli through comparative genomics of 213 strains and associated genera.</title>
        <authorList>
            <person name="Sun Z."/>
            <person name="Harris H.M."/>
            <person name="McCann A."/>
            <person name="Guo C."/>
            <person name="Argimon S."/>
            <person name="Zhang W."/>
            <person name="Yang X."/>
            <person name="Jeffery I.B."/>
            <person name="Cooney J.C."/>
            <person name="Kagawa T.F."/>
            <person name="Liu W."/>
            <person name="Song Y."/>
            <person name="Salvetti E."/>
            <person name="Wrobel A."/>
            <person name="Rasinkangas P."/>
            <person name="Parkhill J."/>
            <person name="Rea M.C."/>
            <person name="O'Sullivan O."/>
            <person name="Ritari J."/>
            <person name="Douillard F.P."/>
            <person name="Paul Ross R."/>
            <person name="Yang R."/>
            <person name="Briner A.E."/>
            <person name="Felis G.E."/>
            <person name="de Vos W.M."/>
            <person name="Barrangou R."/>
            <person name="Klaenhammer T.R."/>
            <person name="Caufield P.W."/>
            <person name="Cui Y."/>
            <person name="Zhang H."/>
            <person name="O'Toole P.W."/>
        </authorList>
    </citation>
    <scope>NUCLEOTIDE SEQUENCE [LARGE SCALE GENOMIC DNA]</scope>
    <source>
        <strain evidence="2 3">DSM 12744</strain>
    </source>
</reference>
<evidence type="ECO:0008006" key="4">
    <source>
        <dbReference type="Google" id="ProtNLM"/>
    </source>
</evidence>
<dbReference type="Pfam" id="PF01894">
    <property type="entry name" value="YjbQ"/>
    <property type="match status" value="1"/>
</dbReference>
<evidence type="ECO:0000313" key="2">
    <source>
        <dbReference type="EMBL" id="KRL14592.1"/>
    </source>
</evidence>
<dbReference type="Proteomes" id="UP000051330">
    <property type="component" value="Unassembled WGS sequence"/>
</dbReference>
<evidence type="ECO:0000313" key="3">
    <source>
        <dbReference type="Proteomes" id="UP000051330"/>
    </source>
</evidence>
<dbReference type="PIRSF" id="PIRSF004681">
    <property type="entry name" value="UCP004681"/>
    <property type="match status" value="1"/>
</dbReference>
<sequence>MMKFEYKQLHVKSNGRRVTFTNITDEVKSFVKSTGIQNGICLVSSPHTTCSVIFDEFTHDKDWNDDELLQVDMVKILDKIVPREMTESDYLYPGPKHVAFLKQLNEADPSYDADPATILNADAHIRASIFGSSETVVIKDGELLIGTVGYLYFVDWDQNRVRTRNCNVALIGE</sequence>
<dbReference type="PANTHER" id="PTHR30615">
    <property type="entry name" value="UNCHARACTERIZED PROTEIN YJBQ-RELATED"/>
    <property type="match status" value="1"/>
</dbReference>
<proteinExistence type="inferred from homology"/>
<evidence type="ECO:0000256" key="1">
    <source>
        <dbReference type="ARBA" id="ARBA00005534"/>
    </source>
</evidence>
<comment type="similarity">
    <text evidence="1">Belongs to the UPF0047 family.</text>
</comment>
<dbReference type="SUPFAM" id="SSF111038">
    <property type="entry name" value="YjbQ-like"/>
    <property type="match status" value="1"/>
</dbReference>
<dbReference type="AlphaFoldDB" id="A0A0R1N318"/>
<protein>
    <recommendedName>
        <fullName evidence="4">Secondary thiamine-phosphate synthase enzyme</fullName>
    </recommendedName>
</protein>
<accession>A0A0R1N318</accession>
<dbReference type="PATRIC" id="fig|1423792.3.peg.249"/>
<dbReference type="EMBL" id="AZEC01000001">
    <property type="protein sequence ID" value="KRL14592.1"/>
    <property type="molecule type" value="Genomic_DNA"/>
</dbReference>
<dbReference type="InterPro" id="IPR001602">
    <property type="entry name" value="UPF0047_YjbQ-like"/>
</dbReference>
<gene>
    <name evidence="2" type="ORF">FD09_GL000245</name>
</gene>